<feature type="domain" description="Helix-hairpin-helix DNA-binding motif class 1" evidence="2">
    <location>
        <begin position="82"/>
        <end position="101"/>
    </location>
</feature>
<reference evidence="4" key="1">
    <citation type="submission" date="2017-02" db="EMBL/GenBank/DDBJ databases">
        <title>Comparative genomics and description of representatives of a novel lineage of planctomycetes thriving in anoxic sediments.</title>
        <authorList>
            <person name="Spring S."/>
            <person name="Bunk B."/>
            <person name="Sproer C."/>
            <person name="Klenk H.-P."/>
        </authorList>
    </citation>
    <scope>NUCLEOTIDE SEQUENCE [LARGE SCALE GENOMIC DNA]</scope>
    <source>
        <strain evidence="4">L21-RPul-D3</strain>
    </source>
</reference>
<dbReference type="InterPro" id="IPR010994">
    <property type="entry name" value="RuvA_2-like"/>
</dbReference>
<dbReference type="Gene3D" id="1.10.150.320">
    <property type="entry name" value="Photosystem II 12 kDa extrinsic protein"/>
    <property type="match status" value="1"/>
</dbReference>
<dbReference type="KEGG" id="pbu:L21SP3_00685"/>
<dbReference type="AlphaFoldDB" id="A0A1Q2HN67"/>
<evidence type="ECO:0000259" key="2">
    <source>
        <dbReference type="SMART" id="SM00278"/>
    </source>
</evidence>
<dbReference type="GO" id="GO:0006281">
    <property type="term" value="P:DNA repair"/>
    <property type="evidence" value="ECO:0007669"/>
    <property type="project" value="InterPro"/>
</dbReference>
<dbReference type="GO" id="GO:0003677">
    <property type="term" value="F:DNA binding"/>
    <property type="evidence" value="ECO:0007669"/>
    <property type="project" value="InterPro"/>
</dbReference>
<keyword evidence="1" id="KW-1133">Transmembrane helix</keyword>
<accession>A0A1Q2HN67</accession>
<name>A0A1Q2HN67_9BACT</name>
<dbReference type="EMBL" id="CP019633">
    <property type="protein sequence ID" value="AQQ08892.1"/>
    <property type="molecule type" value="Genomic_DNA"/>
</dbReference>
<feature type="transmembrane region" description="Helical" evidence="1">
    <location>
        <begin position="12"/>
        <end position="33"/>
    </location>
</feature>
<dbReference type="OrthoDB" id="9790239at2"/>
<feature type="domain" description="Helix-hairpin-helix DNA-binding motif class 1" evidence="2">
    <location>
        <begin position="53"/>
        <end position="72"/>
    </location>
</feature>
<evidence type="ECO:0000313" key="3">
    <source>
        <dbReference type="EMBL" id="AQQ08892.1"/>
    </source>
</evidence>
<proteinExistence type="predicted"/>
<organism evidence="3 4">
    <name type="scientific">Sedimentisphaera cyanobacteriorum</name>
    <dbReference type="NCBI Taxonomy" id="1940790"/>
    <lineage>
        <taxon>Bacteria</taxon>
        <taxon>Pseudomonadati</taxon>
        <taxon>Planctomycetota</taxon>
        <taxon>Phycisphaerae</taxon>
        <taxon>Sedimentisphaerales</taxon>
        <taxon>Sedimentisphaeraceae</taxon>
        <taxon>Sedimentisphaera</taxon>
    </lineage>
</organism>
<dbReference type="Pfam" id="PF12836">
    <property type="entry name" value="HHH_3"/>
    <property type="match status" value="1"/>
</dbReference>
<evidence type="ECO:0000256" key="1">
    <source>
        <dbReference type="SAM" id="Phobius"/>
    </source>
</evidence>
<dbReference type="SUPFAM" id="SSF47781">
    <property type="entry name" value="RuvA domain 2-like"/>
    <property type="match status" value="1"/>
</dbReference>
<sequence length="105" mass="12087">MNTSQDFHLQYQWNFALLVIIAGVLWSISLLVWQDESRIEIYSKVQPQTAPKASLVRLPGIGSTLAERIIEYRKNQNLESLEQLDNVYGIGPVTIEKISEYTEFE</sequence>
<gene>
    <name evidence="3" type="ORF">L21SP3_00685</name>
</gene>
<keyword evidence="1" id="KW-0472">Membrane</keyword>
<dbReference type="InterPro" id="IPR003583">
    <property type="entry name" value="Hlx-hairpin-Hlx_DNA-bd_motif"/>
</dbReference>
<dbReference type="STRING" id="1940790.L21SP3_00685"/>
<dbReference type="RefSeq" id="WP_077539358.1">
    <property type="nucleotide sequence ID" value="NZ_CP019633.1"/>
</dbReference>
<evidence type="ECO:0000313" key="4">
    <source>
        <dbReference type="Proteomes" id="UP000188273"/>
    </source>
</evidence>
<protein>
    <submittedName>
        <fullName evidence="3">ComEA protein</fullName>
    </submittedName>
</protein>
<keyword evidence="4" id="KW-1185">Reference proteome</keyword>
<dbReference type="Proteomes" id="UP000188273">
    <property type="component" value="Chromosome"/>
</dbReference>
<dbReference type="SMART" id="SM00278">
    <property type="entry name" value="HhH1"/>
    <property type="match status" value="2"/>
</dbReference>
<keyword evidence="1" id="KW-0812">Transmembrane</keyword>